<proteinExistence type="inferred from homology"/>
<dbReference type="EC" id="3.1.3.62" evidence="4"/>
<dbReference type="AlphaFoldDB" id="A0A6A7N3G8"/>
<accession>A0A6A7N3G8</accession>
<comment type="catalytic activity">
    <reaction evidence="10">
        <text>1D-myo-inositol 1,2,5,6-tetrakisphosphate + H2O = 1D-myo-inositol 1,2,6-trisphosphate + phosphate</text>
        <dbReference type="Rhea" id="RHEA:77119"/>
        <dbReference type="ChEBI" id="CHEBI:15377"/>
        <dbReference type="ChEBI" id="CHEBI:43474"/>
        <dbReference type="ChEBI" id="CHEBI:195535"/>
        <dbReference type="ChEBI" id="CHEBI:195537"/>
        <dbReference type="EC" id="3.1.3.62"/>
    </reaction>
    <physiologicalReaction direction="left-to-right" evidence="10">
        <dbReference type="Rhea" id="RHEA:77120"/>
    </physiologicalReaction>
</comment>
<comment type="subcellular location">
    <subcellularLocation>
        <location evidence="1">Membrane</location>
    </subcellularLocation>
</comment>
<dbReference type="EC" id="3.1.3.80" evidence="3"/>
<comment type="similarity">
    <text evidence="2">Belongs to the histidine acid phosphatase family. MINPP1 subfamily.</text>
</comment>
<comment type="catalytic activity">
    <reaction evidence="11">
        <text>1D-myo-inositol 1,2,4,5,6-pentakisphosphate + H2O = 1D-myo-inositol 1,2,5,6-tetrakisphosphate + phosphate</text>
        <dbReference type="Rhea" id="RHEA:77115"/>
        <dbReference type="ChEBI" id="CHEBI:15377"/>
        <dbReference type="ChEBI" id="CHEBI:43474"/>
        <dbReference type="ChEBI" id="CHEBI:57798"/>
        <dbReference type="ChEBI" id="CHEBI:195535"/>
        <dbReference type="EC" id="3.1.3.62"/>
    </reaction>
    <physiologicalReaction direction="left-to-right" evidence="11">
        <dbReference type="Rhea" id="RHEA:77116"/>
    </physiologicalReaction>
</comment>
<sequence>MKPPRLAAGAALSLLLLNAFGEQYYQTKTPYQPQQASASYEAAPQGYRAIYTQLLARHGSRGLSSMKTDLALYQLWQLAGKEKALTPLGAQLGDDLLQMMKANALLGYGVAGITRPGYGNETMQGVAEHKQLAERMVRRLPQLFRDAAGGNAGGNAGGAGAQPRQILLVTSGKDRAVDSGDYFAGSLVAQQPNLQALIVRPPSLAPRAETNHDSRPAGTDRFLLYFHKLSAKQDQVADSSDPLYATYQASQEYQAWAKSDELHAREAALLAQPQVSAAAKAVLERLFTPAFVAGLDQGRYSAANTGTYSYTSADGKFTNKLTGDGDTEIKSSVAAAQALYDLYAAAADMKAELKADFTRYMPAQQAAVFAATEDAIAFYTKGPGIVENGGVNYRMAQTLLDDFFGEVDAIAKGNLSHAAKLRFAHAEIVIPMAAILGLPGMSEQLPRATTYSYSNSSWRGDQVAPMAANIQWDVYTNDQGRTLVRMLYNEKEIDFKRECEQSKITPGSHFYDYARLRACYRPN</sequence>
<comment type="catalytic activity">
    <reaction evidence="12">
        <text>1D-myo-inositol hexakisphosphate + H2O = 1D-myo-inositol 1,2,4,5,6-pentakisphosphate + phosphate</text>
        <dbReference type="Rhea" id="RHEA:16989"/>
        <dbReference type="ChEBI" id="CHEBI:15377"/>
        <dbReference type="ChEBI" id="CHEBI:43474"/>
        <dbReference type="ChEBI" id="CHEBI:57798"/>
        <dbReference type="ChEBI" id="CHEBI:58130"/>
        <dbReference type="EC" id="3.1.3.62"/>
    </reaction>
    <physiologicalReaction direction="left-to-right" evidence="12">
        <dbReference type="Rhea" id="RHEA:16990"/>
    </physiologicalReaction>
</comment>
<dbReference type="SUPFAM" id="SSF53254">
    <property type="entry name" value="Phosphoglycerate mutase-like"/>
    <property type="match status" value="1"/>
</dbReference>
<evidence type="ECO:0000256" key="13">
    <source>
        <dbReference type="ARBA" id="ARBA00043832"/>
    </source>
</evidence>
<dbReference type="RefSeq" id="WP_152838726.1">
    <property type="nucleotide sequence ID" value="NZ_WHUG01000005.1"/>
</dbReference>
<dbReference type="Gene3D" id="3.40.50.1240">
    <property type="entry name" value="Phosphoglycerate mutase-like"/>
    <property type="match status" value="1"/>
</dbReference>
<evidence type="ECO:0000256" key="9">
    <source>
        <dbReference type="ARBA" id="ARBA00031642"/>
    </source>
</evidence>
<evidence type="ECO:0000313" key="15">
    <source>
        <dbReference type="EMBL" id="MQA39411.1"/>
    </source>
</evidence>
<dbReference type="EMBL" id="WHUG01000005">
    <property type="protein sequence ID" value="MQA39411.1"/>
    <property type="molecule type" value="Genomic_DNA"/>
</dbReference>
<evidence type="ECO:0000256" key="4">
    <source>
        <dbReference type="ARBA" id="ARBA00013040"/>
    </source>
</evidence>
<reference evidence="15 16" key="1">
    <citation type="submission" date="2019-10" db="EMBL/GenBank/DDBJ databases">
        <title>Two novel species isolated from a subtropical stream in China.</title>
        <authorList>
            <person name="Lu H."/>
        </authorList>
    </citation>
    <scope>NUCLEOTIDE SEQUENCE [LARGE SCALE GENOMIC DNA]</scope>
    <source>
        <strain evidence="15 16">FT29W</strain>
    </source>
</reference>
<feature type="chain" id="PRO_5025643034" description="Multiple inositol polyphosphate phosphatase 1" evidence="14">
    <location>
        <begin position="22"/>
        <end position="523"/>
    </location>
</feature>
<keyword evidence="16" id="KW-1185">Reference proteome</keyword>
<dbReference type="GO" id="GO:0034417">
    <property type="term" value="F:bisphosphoglycerate 3-phosphatase activity"/>
    <property type="evidence" value="ECO:0007669"/>
    <property type="project" value="UniProtKB-EC"/>
</dbReference>
<evidence type="ECO:0000256" key="8">
    <source>
        <dbReference type="ARBA" id="ARBA00023136"/>
    </source>
</evidence>
<evidence type="ECO:0000256" key="6">
    <source>
        <dbReference type="ARBA" id="ARBA00022729"/>
    </source>
</evidence>
<protein>
    <recommendedName>
        <fullName evidence="5">Multiple inositol polyphosphate phosphatase 1</fullName>
        <ecNumber evidence="4">3.1.3.62</ecNumber>
        <ecNumber evidence="3">3.1.3.80</ecNumber>
    </recommendedName>
    <alternativeName>
        <fullName evidence="9">2,3-bisphosphoglycerate 3-phosphatase</fullName>
    </alternativeName>
</protein>
<evidence type="ECO:0000256" key="7">
    <source>
        <dbReference type="ARBA" id="ARBA00022801"/>
    </source>
</evidence>
<evidence type="ECO:0000256" key="3">
    <source>
        <dbReference type="ARBA" id="ARBA00012976"/>
    </source>
</evidence>
<evidence type="ECO:0000256" key="14">
    <source>
        <dbReference type="SAM" id="SignalP"/>
    </source>
</evidence>
<dbReference type="PANTHER" id="PTHR20963">
    <property type="entry name" value="MULTIPLE INOSITOL POLYPHOSPHATE PHOSPHATASE-RELATED"/>
    <property type="match status" value="1"/>
</dbReference>
<evidence type="ECO:0000256" key="2">
    <source>
        <dbReference type="ARBA" id="ARBA00008422"/>
    </source>
</evidence>
<dbReference type="PANTHER" id="PTHR20963:SF8">
    <property type="entry name" value="MULTIPLE INOSITOL POLYPHOSPHATE PHOSPHATASE 1"/>
    <property type="match status" value="1"/>
</dbReference>
<keyword evidence="8" id="KW-0472">Membrane</keyword>
<dbReference type="InterPro" id="IPR000560">
    <property type="entry name" value="His_Pase_clade-2"/>
</dbReference>
<comment type="catalytic activity">
    <reaction evidence="13">
        <text>(2R)-2,3-bisphosphoglycerate + H2O = (2R)-2-phosphoglycerate + phosphate</text>
        <dbReference type="Rhea" id="RHEA:27381"/>
        <dbReference type="ChEBI" id="CHEBI:15377"/>
        <dbReference type="ChEBI" id="CHEBI:43474"/>
        <dbReference type="ChEBI" id="CHEBI:58248"/>
        <dbReference type="ChEBI" id="CHEBI:58289"/>
        <dbReference type="EC" id="3.1.3.80"/>
    </reaction>
    <physiologicalReaction direction="left-to-right" evidence="13">
        <dbReference type="Rhea" id="RHEA:27382"/>
    </physiologicalReaction>
</comment>
<feature type="signal peptide" evidence="14">
    <location>
        <begin position="1"/>
        <end position="21"/>
    </location>
</feature>
<evidence type="ECO:0000256" key="1">
    <source>
        <dbReference type="ARBA" id="ARBA00004370"/>
    </source>
</evidence>
<name>A0A6A7N3G8_9BURK</name>
<organism evidence="15 16">
    <name type="scientific">Rugamonas aquatica</name>
    <dbReference type="NCBI Taxonomy" id="2743357"/>
    <lineage>
        <taxon>Bacteria</taxon>
        <taxon>Pseudomonadati</taxon>
        <taxon>Pseudomonadota</taxon>
        <taxon>Betaproteobacteria</taxon>
        <taxon>Burkholderiales</taxon>
        <taxon>Oxalobacteraceae</taxon>
        <taxon>Telluria group</taxon>
        <taxon>Rugamonas</taxon>
    </lineage>
</organism>
<dbReference type="Pfam" id="PF00328">
    <property type="entry name" value="His_Phos_2"/>
    <property type="match status" value="1"/>
</dbReference>
<dbReference type="Proteomes" id="UP000440498">
    <property type="component" value="Unassembled WGS sequence"/>
</dbReference>
<keyword evidence="6 14" id="KW-0732">Signal</keyword>
<comment type="caution">
    <text evidence="15">The sequence shown here is derived from an EMBL/GenBank/DDBJ whole genome shotgun (WGS) entry which is preliminary data.</text>
</comment>
<gene>
    <name evidence="15" type="ORF">GEV02_14745</name>
</gene>
<evidence type="ECO:0000256" key="12">
    <source>
        <dbReference type="ARBA" id="ARBA00043691"/>
    </source>
</evidence>
<dbReference type="InterPro" id="IPR029033">
    <property type="entry name" value="His_PPase_superfam"/>
</dbReference>
<keyword evidence="7" id="KW-0378">Hydrolase</keyword>
<evidence type="ECO:0000313" key="16">
    <source>
        <dbReference type="Proteomes" id="UP000440498"/>
    </source>
</evidence>
<dbReference type="GO" id="GO:0016020">
    <property type="term" value="C:membrane"/>
    <property type="evidence" value="ECO:0007669"/>
    <property type="project" value="UniProtKB-SubCell"/>
</dbReference>
<evidence type="ECO:0000256" key="5">
    <source>
        <dbReference type="ARBA" id="ARBA00018097"/>
    </source>
</evidence>
<evidence type="ECO:0000256" key="10">
    <source>
        <dbReference type="ARBA" id="ARBA00043668"/>
    </source>
</evidence>
<evidence type="ECO:0000256" key="11">
    <source>
        <dbReference type="ARBA" id="ARBA00043671"/>
    </source>
</evidence>